<name>A0ABV4MQW7_9VIBR</name>
<proteinExistence type="predicted"/>
<dbReference type="Proteomes" id="UP001570071">
    <property type="component" value="Unassembled WGS sequence"/>
</dbReference>
<evidence type="ECO:0000313" key="1">
    <source>
        <dbReference type="EMBL" id="MEZ8719515.1"/>
    </source>
</evidence>
<dbReference type="EMBL" id="JBFSSG010000001">
    <property type="protein sequence ID" value="MEZ8719515.1"/>
    <property type="molecule type" value="Genomic_DNA"/>
</dbReference>
<sequence>MSHRFQSFMTSLESTYSAISTLPSSNPSTEIKFIEEQLRSSKGAIKLSDASPESIFDAVTFAAKLNITLAPHLGLARLKAVKARDGSIECALDLSLPGMLEAFSRVEEMEVYRLMIATKDSPIGWQGDVMKTTAEMPVKVSRHNEPTGAVCIIKMKSGDFLPTTLKMSEINELARLSGVSPDAITPEFAKRHVLKRALKTLIAPTGSQLSALQQVVRSVDMSLFCSHVENHEKLVEQTQTEKHFKKQD</sequence>
<reference evidence="1 2" key="1">
    <citation type="journal article" date="2024" name="ISME J.">
        <title>Tailless and filamentous prophages are predominant in marine Vibrio.</title>
        <authorList>
            <person name="Steensen K."/>
            <person name="Seneca J."/>
            <person name="Bartlau N."/>
            <person name="Yu X.A."/>
            <person name="Hussain F.A."/>
            <person name="Polz M.F."/>
        </authorList>
    </citation>
    <scope>NUCLEOTIDE SEQUENCE [LARGE SCALE GENOMIC DNA]</scope>
    <source>
        <strain evidence="1 2">10N.239.312.F12</strain>
    </source>
</reference>
<evidence type="ECO:0000313" key="2">
    <source>
        <dbReference type="Proteomes" id="UP001570071"/>
    </source>
</evidence>
<accession>A0ABV4MQW7</accession>
<dbReference type="RefSeq" id="WP_269337273.1">
    <property type="nucleotide sequence ID" value="NZ_JBFSSG010000001.1"/>
</dbReference>
<protein>
    <submittedName>
        <fullName evidence="1">Uncharacterized protein</fullName>
    </submittedName>
</protein>
<comment type="caution">
    <text evidence="1">The sequence shown here is derived from an EMBL/GenBank/DDBJ whole genome shotgun (WGS) entry which is preliminary data.</text>
</comment>
<organism evidence="1 2">
    <name type="scientific">Vibrio pomeroyi</name>
    <dbReference type="NCBI Taxonomy" id="198832"/>
    <lineage>
        <taxon>Bacteria</taxon>
        <taxon>Pseudomonadati</taxon>
        <taxon>Pseudomonadota</taxon>
        <taxon>Gammaproteobacteria</taxon>
        <taxon>Vibrionales</taxon>
        <taxon>Vibrionaceae</taxon>
        <taxon>Vibrio</taxon>
    </lineage>
</organism>
<gene>
    <name evidence="1" type="ORF">AB6D66_00455</name>
</gene>
<keyword evidence="2" id="KW-1185">Reference proteome</keyword>